<keyword evidence="4" id="KW-1133">Transmembrane helix</keyword>
<reference evidence="6" key="1">
    <citation type="journal article" date="2019" name="Sci. Rep.">
        <title>Draft genome of Tanacetum cinerariifolium, the natural source of mosquito coil.</title>
        <authorList>
            <person name="Yamashiro T."/>
            <person name="Shiraishi A."/>
            <person name="Satake H."/>
            <person name="Nakayama K."/>
        </authorList>
    </citation>
    <scope>NUCLEOTIDE SEQUENCE</scope>
</reference>
<feature type="compositionally biased region" description="Basic residues" evidence="3">
    <location>
        <begin position="442"/>
        <end position="459"/>
    </location>
</feature>
<feature type="region of interest" description="Disordered" evidence="3">
    <location>
        <begin position="413"/>
        <end position="459"/>
    </location>
</feature>
<dbReference type="AlphaFoldDB" id="A0A6L2M1U6"/>
<comment type="caution">
    <text evidence="6">The sequence shown here is derived from an EMBL/GenBank/DDBJ whole genome shotgun (WGS) entry which is preliminary data.</text>
</comment>
<gene>
    <name evidence="6" type="ORF">Tci_039984</name>
</gene>
<keyword evidence="4" id="KW-0472">Membrane</keyword>
<dbReference type="Gene3D" id="4.10.60.10">
    <property type="entry name" value="Zinc finger, CCHC-type"/>
    <property type="match status" value="1"/>
</dbReference>
<feature type="transmembrane region" description="Helical" evidence="4">
    <location>
        <begin position="48"/>
        <end position="67"/>
    </location>
</feature>
<dbReference type="Pfam" id="PF25597">
    <property type="entry name" value="SH3_retrovirus"/>
    <property type="match status" value="1"/>
</dbReference>
<evidence type="ECO:0000256" key="3">
    <source>
        <dbReference type="SAM" id="MobiDB-lite"/>
    </source>
</evidence>
<dbReference type="GO" id="GO:0003676">
    <property type="term" value="F:nucleic acid binding"/>
    <property type="evidence" value="ECO:0007669"/>
    <property type="project" value="InterPro"/>
</dbReference>
<accession>A0A6L2M1U6</accession>
<dbReference type="GO" id="GO:0008270">
    <property type="term" value="F:zinc ion binding"/>
    <property type="evidence" value="ECO:0007669"/>
    <property type="project" value="UniProtKB-KW"/>
</dbReference>
<dbReference type="SMART" id="SM00343">
    <property type="entry name" value="ZnF_C2HC"/>
    <property type="match status" value="1"/>
</dbReference>
<dbReference type="EMBL" id="BKCJ010005670">
    <property type="protein sequence ID" value="GEU68006.1"/>
    <property type="molecule type" value="Genomic_DNA"/>
</dbReference>
<evidence type="ECO:0000256" key="1">
    <source>
        <dbReference type="PROSITE-ProRule" id="PRU00047"/>
    </source>
</evidence>
<feature type="compositionally biased region" description="Polar residues" evidence="3">
    <location>
        <begin position="418"/>
        <end position="441"/>
    </location>
</feature>
<dbReference type="InterPro" id="IPR025724">
    <property type="entry name" value="GAG-pre-integrase_dom"/>
</dbReference>
<evidence type="ECO:0000313" key="6">
    <source>
        <dbReference type="EMBL" id="GEU68006.1"/>
    </source>
</evidence>
<evidence type="ECO:0000256" key="4">
    <source>
        <dbReference type="SAM" id="Phobius"/>
    </source>
</evidence>
<dbReference type="Pfam" id="PF13976">
    <property type="entry name" value="gag_pre-integrs"/>
    <property type="match status" value="1"/>
</dbReference>
<feature type="domain" description="CCHC-type" evidence="5">
    <location>
        <begin position="920"/>
        <end position="935"/>
    </location>
</feature>
<keyword evidence="1" id="KW-0863">Zinc-finger</keyword>
<dbReference type="InterPro" id="IPR057670">
    <property type="entry name" value="SH3_retrovirus"/>
</dbReference>
<keyword evidence="1" id="KW-0479">Metal-binding</keyword>
<protein>
    <submittedName>
        <fullName evidence="6">Ribonuclease H-like domain-containing protein</fullName>
    </submittedName>
</protein>
<dbReference type="PROSITE" id="PS50158">
    <property type="entry name" value="ZF_CCHC"/>
    <property type="match status" value="1"/>
</dbReference>
<dbReference type="SUPFAM" id="SSF57756">
    <property type="entry name" value="Retrovirus zinc finger-like domains"/>
    <property type="match status" value="1"/>
</dbReference>
<keyword evidence="4" id="KW-0812">Transmembrane</keyword>
<organism evidence="6">
    <name type="scientific">Tanacetum cinerariifolium</name>
    <name type="common">Dalmatian daisy</name>
    <name type="synonym">Chrysanthemum cinerariifolium</name>
    <dbReference type="NCBI Taxonomy" id="118510"/>
    <lineage>
        <taxon>Eukaryota</taxon>
        <taxon>Viridiplantae</taxon>
        <taxon>Streptophyta</taxon>
        <taxon>Embryophyta</taxon>
        <taxon>Tracheophyta</taxon>
        <taxon>Spermatophyta</taxon>
        <taxon>Magnoliopsida</taxon>
        <taxon>eudicotyledons</taxon>
        <taxon>Gunneridae</taxon>
        <taxon>Pentapetalae</taxon>
        <taxon>asterids</taxon>
        <taxon>campanulids</taxon>
        <taxon>Asterales</taxon>
        <taxon>Asteraceae</taxon>
        <taxon>Asteroideae</taxon>
        <taxon>Anthemideae</taxon>
        <taxon>Anthemidinae</taxon>
        <taxon>Tanacetum</taxon>
    </lineage>
</organism>
<feature type="region of interest" description="Disordered" evidence="3">
    <location>
        <begin position="372"/>
        <end position="391"/>
    </location>
</feature>
<dbReference type="Pfam" id="PF14223">
    <property type="entry name" value="Retrotran_gag_2"/>
    <property type="match status" value="1"/>
</dbReference>
<proteinExistence type="predicted"/>
<keyword evidence="1" id="KW-0862">Zinc</keyword>
<evidence type="ECO:0000259" key="5">
    <source>
        <dbReference type="PROSITE" id="PS50158"/>
    </source>
</evidence>
<evidence type="ECO:0000256" key="2">
    <source>
        <dbReference type="SAM" id="Coils"/>
    </source>
</evidence>
<sequence>MRNKPDIDNLDIDDLYNNLKSIRLILKAILDHPQTHRMWLLALHEAQAALMNLMLLIVFLLLQAIVLRHKLDKEDLEQINEYDLEEIDLKWQVAMLSMRVKRFYKKTGRKLEFNGKEPVGLSKTRLSVLIVIEEGTFPGIADQPGSQGTGVEMLRMQDTKEEIMSYQVKEEATDFALMAFTSNPSSSSSSNFELDEALKEKEDLKAKLEKFKTSLKKLTKLLGSQISAKVKTGLGYDSQFNEKEMLDIKEEEVTETVFDNRSSDEENSVANDRFKKGEGYHAISETVTSLAKDEKDASKTSTACVEKPKADRSSAPLIEDWETDSDDDNVFTSELIPTKIDFVKVGESVKHVKPVESVKHVKPFTPVKTAERTDKSKNFSSSPKVDKKNWNGKMTQKLGLGFRSGRIPVSAAKPKAATLTSTAKPVNTAGPKQSMNFSRTRSTFHKSHSPTRRGKITGKGKIRTKKLDFDDVYFVNELKFNLVSVLQMRDKKNSVLFTKTECLVLSPNFKLLDDSQVLLRVPRQSNMYSFDLHNVAPSRDLTCLFTKSSIDESNLWHKRLGHVNFKTMNKLVKGNLVRGLPLNNFHNDHSCLACQNGKQHKATYPLGKFKGKADEGFLVGYFVTSKAFRVFNTKTKKVEESLHVRFLENKPNVAGTGPNWLFDIHSLTNSMNYIPVSVGNQTNKNADPQDTNGNAVILNGDSPTPTRVVDGVLQPVTPTTTKQKLARKNELKARGTLLMALPDKHQLKFNSHKDAKRLMEAIEKRFGGNIKTKKVQKTLLKQQYENFTSSSLESLDQIHDRIHKLISQLDIHGVLKIYEAEVKSSSSAGTTTQNIAFVSSSNTDSTTESVSAAASVFVVKAKLHVSSLPNIDADVLEEMDPKWQMAMLTMRARRFLQRTGRNLGANGPTSLGFDMSKVECYNCHRKGHFVRECRSPKDSRRNGSYDWSFQAEEEPANYALMAFSSLSSSSDNESDESWPPSSLYDKFQSSDRYHVVPPPYTGTFMLPKPDLVFNNAPNGVESNHSAFNVKLSPTKPVQVLSHTIRPSTPIIEDWVYDSEDEFETKTP</sequence>
<dbReference type="InterPro" id="IPR001878">
    <property type="entry name" value="Znf_CCHC"/>
</dbReference>
<feature type="coiled-coil region" evidence="2">
    <location>
        <begin position="194"/>
        <end position="221"/>
    </location>
</feature>
<dbReference type="InterPro" id="IPR036875">
    <property type="entry name" value="Znf_CCHC_sf"/>
</dbReference>
<name>A0A6L2M1U6_TANCI</name>
<keyword evidence="2" id="KW-0175">Coiled coil</keyword>